<dbReference type="GO" id="GO:0031519">
    <property type="term" value="C:PcG protein complex"/>
    <property type="evidence" value="ECO:0007669"/>
    <property type="project" value="TreeGrafter"/>
</dbReference>
<dbReference type="Pfam" id="PF00096">
    <property type="entry name" value="zf-C2H2"/>
    <property type="match status" value="3"/>
</dbReference>
<dbReference type="SMART" id="SM00355">
    <property type="entry name" value="ZnF_C2H2"/>
    <property type="match status" value="5"/>
</dbReference>
<dbReference type="PANTHER" id="PTHR14003">
    <property type="entry name" value="TRANSCRIPTIONAL REPRESSOR PROTEIN YY"/>
    <property type="match status" value="1"/>
</dbReference>
<dbReference type="InterPro" id="IPR036236">
    <property type="entry name" value="Znf_C2H2_sf"/>
</dbReference>
<keyword evidence="13" id="KW-1185">Reference proteome</keyword>
<dbReference type="PROSITE" id="PS50157">
    <property type="entry name" value="ZINC_FINGER_C2H2_2"/>
    <property type="match status" value="5"/>
</dbReference>
<sequence length="173" mass="20620">MQNSFPRLFCRYCGRPQTSQTMLKHECVMQQLELINCPHCEQRFQHLDALKTHIQLIHNNVFQCHICFKQFKQRCHLLTHLAQHTGDKRFICAVCEKAFARKDTLDVHMKIHNNERAYECQSCGQKFKQRGHLLRHELIHKRTDYKCIQCGAVFQMDFELRKHLESAHGVVFK</sequence>
<evidence type="ECO:0000313" key="13">
    <source>
        <dbReference type="Proteomes" id="UP001642409"/>
    </source>
</evidence>
<dbReference type="PANTHER" id="PTHR14003:SF23">
    <property type="entry name" value="ZINC FINGER PROTEIN 143"/>
    <property type="match status" value="1"/>
</dbReference>
<dbReference type="GO" id="GO:0005667">
    <property type="term" value="C:transcription regulator complex"/>
    <property type="evidence" value="ECO:0007669"/>
    <property type="project" value="TreeGrafter"/>
</dbReference>
<organism evidence="8">
    <name type="scientific">Hexamita inflata</name>
    <dbReference type="NCBI Taxonomy" id="28002"/>
    <lineage>
        <taxon>Eukaryota</taxon>
        <taxon>Metamonada</taxon>
        <taxon>Diplomonadida</taxon>
        <taxon>Hexamitidae</taxon>
        <taxon>Hexamitinae</taxon>
        <taxon>Hexamita</taxon>
    </lineage>
</organism>
<dbReference type="SUPFAM" id="SSF57667">
    <property type="entry name" value="beta-beta-alpha zinc fingers"/>
    <property type="match status" value="2"/>
</dbReference>
<dbReference type="GO" id="GO:0000785">
    <property type="term" value="C:chromatin"/>
    <property type="evidence" value="ECO:0007669"/>
    <property type="project" value="TreeGrafter"/>
</dbReference>
<name>A0AA86PEU7_9EUKA</name>
<dbReference type="FunFam" id="3.30.160.60:FF:000100">
    <property type="entry name" value="Zinc finger 45-like"/>
    <property type="match status" value="1"/>
</dbReference>
<dbReference type="InterPro" id="IPR013087">
    <property type="entry name" value="Znf_C2H2_type"/>
</dbReference>
<evidence type="ECO:0000313" key="8">
    <source>
        <dbReference type="EMBL" id="CAI9934549.1"/>
    </source>
</evidence>
<dbReference type="Proteomes" id="UP001642409">
    <property type="component" value="Unassembled WGS sequence"/>
</dbReference>
<dbReference type="EMBL" id="CAXDID020000417">
    <property type="protein sequence ID" value="CAL6089173.1"/>
    <property type="molecule type" value="Genomic_DNA"/>
</dbReference>
<evidence type="ECO:0000313" key="10">
    <source>
        <dbReference type="EMBL" id="CAL6010904.1"/>
    </source>
</evidence>
<keyword evidence="3 6" id="KW-0863">Zinc-finger</keyword>
<evidence type="ECO:0000256" key="5">
    <source>
        <dbReference type="ARBA" id="ARBA00023242"/>
    </source>
</evidence>
<evidence type="ECO:0000256" key="1">
    <source>
        <dbReference type="ARBA" id="ARBA00022723"/>
    </source>
</evidence>
<evidence type="ECO:0000256" key="2">
    <source>
        <dbReference type="ARBA" id="ARBA00022737"/>
    </source>
</evidence>
<dbReference type="EMBL" id="CAXDID020000401">
    <property type="protein sequence ID" value="CAL6087423.1"/>
    <property type="molecule type" value="Genomic_DNA"/>
</dbReference>
<feature type="domain" description="C2H2-type" evidence="7">
    <location>
        <begin position="35"/>
        <end position="60"/>
    </location>
</feature>
<dbReference type="EMBL" id="CAXDID020000062">
    <property type="protein sequence ID" value="CAL6010904.1"/>
    <property type="molecule type" value="Genomic_DNA"/>
</dbReference>
<evidence type="ECO:0000256" key="6">
    <source>
        <dbReference type="PROSITE-ProRule" id="PRU00042"/>
    </source>
</evidence>
<feature type="domain" description="C2H2-type" evidence="7">
    <location>
        <begin position="145"/>
        <end position="168"/>
    </location>
</feature>
<accession>A0AA86PEU7</accession>
<dbReference type="GO" id="GO:0000978">
    <property type="term" value="F:RNA polymerase II cis-regulatory region sequence-specific DNA binding"/>
    <property type="evidence" value="ECO:0007669"/>
    <property type="project" value="TreeGrafter"/>
</dbReference>
<evidence type="ECO:0000313" key="12">
    <source>
        <dbReference type="EMBL" id="CAL6089173.1"/>
    </source>
</evidence>
<dbReference type="AlphaFoldDB" id="A0AA86PEU7"/>
<dbReference type="FunFam" id="3.30.160.60:FF:000624">
    <property type="entry name" value="zinc finger protein 697"/>
    <property type="match status" value="1"/>
</dbReference>
<feature type="domain" description="C2H2-type" evidence="7">
    <location>
        <begin position="62"/>
        <end position="89"/>
    </location>
</feature>
<keyword evidence="1" id="KW-0479">Metal-binding</keyword>
<dbReference type="GO" id="GO:0000981">
    <property type="term" value="F:DNA-binding transcription factor activity, RNA polymerase II-specific"/>
    <property type="evidence" value="ECO:0007669"/>
    <property type="project" value="TreeGrafter"/>
</dbReference>
<evidence type="ECO:0000313" key="9">
    <source>
        <dbReference type="EMBL" id="CAI9966343.1"/>
    </source>
</evidence>
<evidence type="ECO:0000256" key="3">
    <source>
        <dbReference type="ARBA" id="ARBA00022771"/>
    </source>
</evidence>
<dbReference type="Gene3D" id="3.30.160.60">
    <property type="entry name" value="Classic Zinc Finger"/>
    <property type="match status" value="4"/>
</dbReference>
<comment type="caution">
    <text evidence="8">The sequence shown here is derived from an EMBL/GenBank/DDBJ whole genome shotgun (WGS) entry which is preliminary data.</text>
</comment>
<reference evidence="10 13" key="2">
    <citation type="submission" date="2024-07" db="EMBL/GenBank/DDBJ databases">
        <authorList>
            <person name="Akdeniz Z."/>
        </authorList>
    </citation>
    <scope>NUCLEOTIDE SEQUENCE [LARGE SCALE GENOMIC DNA]</scope>
</reference>
<dbReference type="EMBL" id="CATOUU010001006">
    <property type="protein sequence ID" value="CAI9966343.1"/>
    <property type="molecule type" value="Genomic_DNA"/>
</dbReference>
<dbReference type="PROSITE" id="PS00028">
    <property type="entry name" value="ZINC_FINGER_C2H2_1"/>
    <property type="match status" value="5"/>
</dbReference>
<evidence type="ECO:0000313" key="11">
    <source>
        <dbReference type="EMBL" id="CAL6087423.1"/>
    </source>
</evidence>
<reference evidence="8" key="1">
    <citation type="submission" date="2023-06" db="EMBL/GenBank/DDBJ databases">
        <authorList>
            <person name="Kurt Z."/>
        </authorList>
    </citation>
    <scope>NUCLEOTIDE SEQUENCE</scope>
</reference>
<dbReference type="GO" id="GO:0008270">
    <property type="term" value="F:zinc ion binding"/>
    <property type="evidence" value="ECO:0007669"/>
    <property type="project" value="UniProtKB-KW"/>
</dbReference>
<feature type="domain" description="C2H2-type" evidence="7">
    <location>
        <begin position="90"/>
        <end position="117"/>
    </location>
</feature>
<dbReference type="EMBL" id="CATOUU010000574">
    <property type="protein sequence ID" value="CAI9934549.1"/>
    <property type="molecule type" value="Genomic_DNA"/>
</dbReference>
<feature type="domain" description="C2H2-type" evidence="7">
    <location>
        <begin position="118"/>
        <end position="145"/>
    </location>
</feature>
<evidence type="ECO:0000259" key="7">
    <source>
        <dbReference type="PROSITE" id="PS50157"/>
    </source>
</evidence>
<gene>
    <name evidence="8" type="ORF">HINF_LOCUS22194</name>
    <name evidence="10" type="ORF">HINF_LOCUS22310</name>
    <name evidence="9" type="ORF">HINF_LOCUS53988</name>
    <name evidence="11" type="ORF">HINF_LOCUS63638</name>
    <name evidence="12" type="ORF">HINF_LOCUS64658</name>
</gene>
<protein>
    <submittedName>
        <fullName evidence="8">Zinc finger domain-containing protein</fullName>
    </submittedName>
    <submittedName>
        <fullName evidence="10">Zinc_finger domain-containing protein</fullName>
    </submittedName>
</protein>
<keyword evidence="5" id="KW-0539">Nucleus</keyword>
<keyword evidence="4" id="KW-0862">Zinc</keyword>
<keyword evidence="2" id="KW-0677">Repeat</keyword>
<proteinExistence type="predicted"/>
<evidence type="ECO:0000256" key="4">
    <source>
        <dbReference type="ARBA" id="ARBA00022833"/>
    </source>
</evidence>